<dbReference type="GO" id="GO:0016740">
    <property type="term" value="F:transferase activity"/>
    <property type="evidence" value="ECO:0007669"/>
    <property type="project" value="UniProtKB-KW"/>
</dbReference>
<protein>
    <submittedName>
        <fullName evidence="2">Acyl transferase</fullName>
    </submittedName>
</protein>
<dbReference type="InterPro" id="IPR042099">
    <property type="entry name" value="ANL_N_sf"/>
</dbReference>
<gene>
    <name evidence="2" type="ORF">BST86_13390</name>
</gene>
<proteinExistence type="predicted"/>
<keyword evidence="2" id="KW-0808">Transferase</keyword>
<dbReference type="InterPro" id="IPR007534">
    <property type="entry name" value="LuxE"/>
</dbReference>
<comment type="caution">
    <text evidence="2">The sequence shown here is derived from an EMBL/GenBank/DDBJ whole genome shotgun (WGS) entry which is preliminary data.</text>
</comment>
<dbReference type="SUPFAM" id="SSF56801">
    <property type="entry name" value="Acetyl-CoA synthetase-like"/>
    <property type="match status" value="1"/>
</dbReference>
<dbReference type="AlphaFoldDB" id="A0A2S9WX16"/>
<evidence type="ECO:0000313" key="2">
    <source>
        <dbReference type="EMBL" id="PRP68013.1"/>
    </source>
</evidence>
<keyword evidence="3" id="KW-1185">Reference proteome</keyword>
<dbReference type="GO" id="GO:0008218">
    <property type="term" value="P:bioluminescence"/>
    <property type="evidence" value="ECO:0007669"/>
    <property type="project" value="InterPro"/>
</dbReference>
<reference evidence="2 3" key="1">
    <citation type="submission" date="2016-11" db="EMBL/GenBank/DDBJ databases">
        <title>Trade-off between light-utilization and light-protection in marine flavobacteria.</title>
        <authorList>
            <person name="Kumagai Y."/>
        </authorList>
    </citation>
    <scope>NUCLEOTIDE SEQUENCE [LARGE SCALE GENOMIC DNA]</scope>
    <source>
        <strain evidence="2 3">JCM 17109</strain>
    </source>
</reference>
<evidence type="ECO:0000259" key="1">
    <source>
        <dbReference type="Pfam" id="PF04443"/>
    </source>
</evidence>
<sequence length="324" mass="36665">MRFPVFDIEDNVQFEQLALEIYQYQLEHNTAYQQYCSFLRKPLASQVSDIPFLPISFFKTHKITTEPEKKPEIVFTSSGTTGTSTSKHLVHNLEIYNQSLDHSFKKFYGNPEEYTILALLPHYLERTGSSLVYMVDRWIKHSNNSKSGFYLNNLQDLSVILKELQQLDRKVILIGVTFALLQLAEQFPMALDNTIIIETGGMKGMRKEIVKPELHKILSSAFPKAQIHSEYGMTELLSQAYAPDGIHFKLPPWMQVSARDTNDPLSSIAHGKTGGLNVIDLANIESCSFIATQDLCKTYADGTFEVLGRFDNSDIRGCNLLAIG</sequence>
<organism evidence="2 3">
    <name type="scientific">Nonlabens agnitus</name>
    <dbReference type="NCBI Taxonomy" id="870484"/>
    <lineage>
        <taxon>Bacteria</taxon>
        <taxon>Pseudomonadati</taxon>
        <taxon>Bacteroidota</taxon>
        <taxon>Flavobacteriia</taxon>
        <taxon>Flavobacteriales</taxon>
        <taxon>Flavobacteriaceae</taxon>
        <taxon>Nonlabens</taxon>
    </lineage>
</organism>
<dbReference type="Proteomes" id="UP000239532">
    <property type="component" value="Unassembled WGS sequence"/>
</dbReference>
<feature type="domain" description="Acyl-protein synthetase LuxE" evidence="1">
    <location>
        <begin position="14"/>
        <end position="320"/>
    </location>
</feature>
<evidence type="ECO:0000313" key="3">
    <source>
        <dbReference type="Proteomes" id="UP000239532"/>
    </source>
</evidence>
<dbReference type="Gene3D" id="3.40.50.12780">
    <property type="entry name" value="N-terminal domain of ligase-like"/>
    <property type="match status" value="1"/>
</dbReference>
<accession>A0A2S9WX16</accession>
<dbReference type="GO" id="GO:0047474">
    <property type="term" value="F:long-chain fatty acid--protein ligase activity"/>
    <property type="evidence" value="ECO:0007669"/>
    <property type="project" value="InterPro"/>
</dbReference>
<dbReference type="Pfam" id="PF04443">
    <property type="entry name" value="LuxE"/>
    <property type="match status" value="1"/>
</dbReference>
<dbReference type="OrthoDB" id="182577at2"/>
<dbReference type="RefSeq" id="WP_105983694.1">
    <property type="nucleotide sequence ID" value="NZ_MQUC01000003.1"/>
</dbReference>
<name>A0A2S9WX16_9FLAO</name>
<dbReference type="EMBL" id="MQUC01000003">
    <property type="protein sequence ID" value="PRP68013.1"/>
    <property type="molecule type" value="Genomic_DNA"/>
</dbReference>